<keyword evidence="2" id="KW-1185">Reference proteome</keyword>
<dbReference type="RefSeq" id="XP_023628463.1">
    <property type="nucleotide sequence ID" value="XM_023772695.1"/>
</dbReference>
<gene>
    <name evidence="1" type="ORF">RCC_07438</name>
</gene>
<dbReference type="OrthoDB" id="3925547at2759"/>
<name>A0A2D3VFC0_9PEZI</name>
<sequence length="213" mass="22610">MDTSTVFVTTSSIAYTVSTATIVFTSTKTTYTPATSLPMRRLRHGPIAHTDDTADITAEINRAAEATLTTTTVNAGLTITSFINVGATHFDQTVSSTITTTLMLPAPTYTYAAAVNAGCQNTPTVDTLQLDPSVTDKNDAVTMCQDHCSQNGQCASLVVQHLFPDYGDVISVYKCFMNGQNFDEGSNLLCGLAENVWGAADAYDAVGRGLPDE</sequence>
<proteinExistence type="predicted"/>
<organism evidence="1 2">
    <name type="scientific">Ramularia collo-cygni</name>
    <dbReference type="NCBI Taxonomy" id="112498"/>
    <lineage>
        <taxon>Eukaryota</taxon>
        <taxon>Fungi</taxon>
        <taxon>Dikarya</taxon>
        <taxon>Ascomycota</taxon>
        <taxon>Pezizomycotina</taxon>
        <taxon>Dothideomycetes</taxon>
        <taxon>Dothideomycetidae</taxon>
        <taxon>Mycosphaerellales</taxon>
        <taxon>Mycosphaerellaceae</taxon>
        <taxon>Ramularia</taxon>
    </lineage>
</organism>
<dbReference type="Proteomes" id="UP000225277">
    <property type="component" value="Unassembled WGS sequence"/>
</dbReference>
<dbReference type="GeneID" id="35602555"/>
<dbReference type="AlphaFoldDB" id="A0A2D3VFC0"/>
<protein>
    <submittedName>
        <fullName evidence="1">Uncharacterized protein</fullName>
    </submittedName>
</protein>
<reference evidence="1 2" key="1">
    <citation type="submission" date="2016-03" db="EMBL/GenBank/DDBJ databases">
        <authorList>
            <person name="Ploux O."/>
        </authorList>
    </citation>
    <scope>NUCLEOTIDE SEQUENCE [LARGE SCALE GENOMIC DNA]</scope>
    <source>
        <strain evidence="1 2">URUG2</strain>
    </source>
</reference>
<evidence type="ECO:0000313" key="1">
    <source>
        <dbReference type="EMBL" id="CZT21574.1"/>
    </source>
</evidence>
<accession>A0A2D3VFC0</accession>
<evidence type="ECO:0000313" key="2">
    <source>
        <dbReference type="Proteomes" id="UP000225277"/>
    </source>
</evidence>
<dbReference type="EMBL" id="FJUY01000011">
    <property type="protein sequence ID" value="CZT21574.1"/>
    <property type="molecule type" value="Genomic_DNA"/>
</dbReference>